<dbReference type="GO" id="GO:0003700">
    <property type="term" value="F:DNA-binding transcription factor activity"/>
    <property type="evidence" value="ECO:0007669"/>
    <property type="project" value="InterPro"/>
</dbReference>
<dbReference type="Gene3D" id="1.20.120.530">
    <property type="entry name" value="GntR ligand-binding domain-like"/>
    <property type="match status" value="1"/>
</dbReference>
<dbReference type="PANTHER" id="PTHR43537">
    <property type="entry name" value="TRANSCRIPTIONAL REGULATOR, GNTR FAMILY"/>
    <property type="match status" value="1"/>
</dbReference>
<sequence>MDASNSSKSELAYQFLLKQIVEAKIPPNAPIRIQPLGKESGLGATPIREALRQLESEKFVIMENNRGFRAAPVTQTELADLEKCRLVVETALMVEAMKHGDDRWEGSILSAHHLLSKAPNPTEVTDFEALRTWSERHREFHKCILSAANSPWLKLFYDQISNHLDRHFFSMFTGSHRDKYLGDDGLLSKSRSFLGIEHHTLLMNAVIERDEAKAKALLIEHVGFTREFFDEVEGKND</sequence>
<evidence type="ECO:0000256" key="3">
    <source>
        <dbReference type="ARBA" id="ARBA00023163"/>
    </source>
</evidence>
<dbReference type="SUPFAM" id="SSF46785">
    <property type="entry name" value="Winged helix' DNA-binding domain"/>
    <property type="match status" value="1"/>
</dbReference>
<evidence type="ECO:0000256" key="2">
    <source>
        <dbReference type="ARBA" id="ARBA00023125"/>
    </source>
</evidence>
<dbReference type="InterPro" id="IPR036388">
    <property type="entry name" value="WH-like_DNA-bd_sf"/>
</dbReference>
<organism evidence="5 6">
    <name type="scientific">Cohaesibacter gelatinilyticus</name>
    <dbReference type="NCBI Taxonomy" id="372072"/>
    <lineage>
        <taxon>Bacteria</taxon>
        <taxon>Pseudomonadati</taxon>
        <taxon>Pseudomonadota</taxon>
        <taxon>Alphaproteobacteria</taxon>
        <taxon>Hyphomicrobiales</taxon>
        <taxon>Cohaesibacteraceae</taxon>
    </lineage>
</organism>
<dbReference type="Pfam" id="PF00392">
    <property type="entry name" value="GntR"/>
    <property type="match status" value="1"/>
</dbReference>
<dbReference type="Gene3D" id="1.10.10.10">
    <property type="entry name" value="Winged helix-like DNA-binding domain superfamily/Winged helix DNA-binding domain"/>
    <property type="match status" value="1"/>
</dbReference>
<dbReference type="Proteomes" id="UP000219439">
    <property type="component" value="Unassembled WGS sequence"/>
</dbReference>
<evidence type="ECO:0000313" key="6">
    <source>
        <dbReference type="Proteomes" id="UP000219439"/>
    </source>
</evidence>
<keyword evidence="1" id="KW-0805">Transcription regulation</keyword>
<feature type="domain" description="GntR C-terminal" evidence="4">
    <location>
        <begin position="80"/>
        <end position="224"/>
    </location>
</feature>
<proteinExistence type="predicted"/>
<reference evidence="5 6" key="1">
    <citation type="submission" date="2017-09" db="EMBL/GenBank/DDBJ databases">
        <authorList>
            <person name="Ehlers B."/>
            <person name="Leendertz F.H."/>
        </authorList>
    </citation>
    <scope>NUCLEOTIDE SEQUENCE [LARGE SCALE GENOMIC DNA]</scope>
    <source>
        <strain evidence="5 6">DSM 18289</strain>
    </source>
</reference>
<dbReference type="InterPro" id="IPR000524">
    <property type="entry name" value="Tscrpt_reg_HTH_GntR"/>
</dbReference>
<name>A0A285PFZ9_9HYPH</name>
<evidence type="ECO:0000313" key="5">
    <source>
        <dbReference type="EMBL" id="SNZ20213.1"/>
    </source>
</evidence>
<dbReference type="RefSeq" id="WP_170956147.1">
    <property type="nucleotide sequence ID" value="NZ_OBEL01000004.1"/>
</dbReference>
<dbReference type="PANTHER" id="PTHR43537:SF20">
    <property type="entry name" value="HTH-TYPE TRANSCRIPTIONAL REPRESSOR GLAR"/>
    <property type="match status" value="1"/>
</dbReference>
<evidence type="ECO:0000256" key="1">
    <source>
        <dbReference type="ARBA" id="ARBA00023015"/>
    </source>
</evidence>
<dbReference type="InterPro" id="IPR036390">
    <property type="entry name" value="WH_DNA-bd_sf"/>
</dbReference>
<gene>
    <name evidence="5" type="ORF">SAMN06265368_3316</name>
</gene>
<keyword evidence="2" id="KW-0238">DNA-binding</keyword>
<protein>
    <submittedName>
        <fullName evidence="5">GntR family transcriptional regulator, carbon starvation induced regulator</fullName>
    </submittedName>
</protein>
<dbReference type="SMART" id="SM00895">
    <property type="entry name" value="FCD"/>
    <property type="match status" value="1"/>
</dbReference>
<keyword evidence="3" id="KW-0804">Transcription</keyword>
<accession>A0A285PFZ9</accession>
<dbReference type="SUPFAM" id="SSF48008">
    <property type="entry name" value="GntR ligand-binding domain-like"/>
    <property type="match status" value="1"/>
</dbReference>
<dbReference type="InterPro" id="IPR008920">
    <property type="entry name" value="TF_FadR/GntR_C"/>
</dbReference>
<dbReference type="InterPro" id="IPR011711">
    <property type="entry name" value="GntR_C"/>
</dbReference>
<dbReference type="Pfam" id="PF07729">
    <property type="entry name" value="FCD"/>
    <property type="match status" value="1"/>
</dbReference>
<dbReference type="EMBL" id="OBEL01000004">
    <property type="protein sequence ID" value="SNZ20213.1"/>
    <property type="molecule type" value="Genomic_DNA"/>
</dbReference>
<evidence type="ECO:0000259" key="4">
    <source>
        <dbReference type="SMART" id="SM00895"/>
    </source>
</evidence>
<keyword evidence="6" id="KW-1185">Reference proteome</keyword>
<dbReference type="GO" id="GO:0003677">
    <property type="term" value="F:DNA binding"/>
    <property type="evidence" value="ECO:0007669"/>
    <property type="project" value="UniProtKB-KW"/>
</dbReference>
<dbReference type="AlphaFoldDB" id="A0A285PFZ9"/>